<proteinExistence type="predicted"/>
<dbReference type="EMBL" id="JAWDGP010002132">
    <property type="protein sequence ID" value="KAK3785350.1"/>
    <property type="molecule type" value="Genomic_DNA"/>
</dbReference>
<dbReference type="Proteomes" id="UP001283361">
    <property type="component" value="Unassembled WGS sequence"/>
</dbReference>
<keyword evidence="2" id="KW-1185">Reference proteome</keyword>
<name>A0AAE1AD48_9GAST</name>
<evidence type="ECO:0000313" key="2">
    <source>
        <dbReference type="Proteomes" id="UP001283361"/>
    </source>
</evidence>
<sequence length="78" mass="9132">MNGFLNADEMNTMMTGVEHLKQLKQSLHAYRTMQAPYDEHGPGMALHSYTRRPEREFRESQVKYIRLCLGHSYGTELE</sequence>
<gene>
    <name evidence="1" type="ORF">RRG08_045573</name>
</gene>
<evidence type="ECO:0000313" key="1">
    <source>
        <dbReference type="EMBL" id="KAK3785350.1"/>
    </source>
</evidence>
<reference evidence="1" key="1">
    <citation type="journal article" date="2023" name="G3 (Bethesda)">
        <title>A reference genome for the long-term kleptoplast-retaining sea slug Elysia crispata morphotype clarki.</title>
        <authorList>
            <person name="Eastman K.E."/>
            <person name="Pendleton A.L."/>
            <person name="Shaikh M.A."/>
            <person name="Suttiyut T."/>
            <person name="Ogas R."/>
            <person name="Tomko P."/>
            <person name="Gavelis G."/>
            <person name="Widhalm J.R."/>
            <person name="Wisecaver J.H."/>
        </authorList>
    </citation>
    <scope>NUCLEOTIDE SEQUENCE</scope>
    <source>
        <strain evidence="1">ECLA1</strain>
    </source>
</reference>
<protein>
    <submittedName>
        <fullName evidence="1">Uncharacterized protein</fullName>
    </submittedName>
</protein>
<accession>A0AAE1AD48</accession>
<dbReference type="AlphaFoldDB" id="A0AAE1AD48"/>
<comment type="caution">
    <text evidence="1">The sequence shown here is derived from an EMBL/GenBank/DDBJ whole genome shotgun (WGS) entry which is preliminary data.</text>
</comment>
<organism evidence="1 2">
    <name type="scientific">Elysia crispata</name>
    <name type="common">lettuce slug</name>
    <dbReference type="NCBI Taxonomy" id="231223"/>
    <lineage>
        <taxon>Eukaryota</taxon>
        <taxon>Metazoa</taxon>
        <taxon>Spiralia</taxon>
        <taxon>Lophotrochozoa</taxon>
        <taxon>Mollusca</taxon>
        <taxon>Gastropoda</taxon>
        <taxon>Heterobranchia</taxon>
        <taxon>Euthyneura</taxon>
        <taxon>Panpulmonata</taxon>
        <taxon>Sacoglossa</taxon>
        <taxon>Placobranchoidea</taxon>
        <taxon>Plakobranchidae</taxon>
        <taxon>Elysia</taxon>
    </lineage>
</organism>